<evidence type="ECO:0000256" key="1">
    <source>
        <dbReference type="SAM" id="MobiDB-lite"/>
    </source>
</evidence>
<accession>A0ABD0KDM3</accession>
<dbReference type="Proteomes" id="UP001519460">
    <property type="component" value="Unassembled WGS sequence"/>
</dbReference>
<evidence type="ECO:0000313" key="2">
    <source>
        <dbReference type="EMBL" id="KAK7485206.1"/>
    </source>
</evidence>
<dbReference type="AlphaFoldDB" id="A0ABD0KDM3"/>
<feature type="region of interest" description="Disordered" evidence="1">
    <location>
        <begin position="95"/>
        <end position="119"/>
    </location>
</feature>
<organism evidence="2 3">
    <name type="scientific">Batillaria attramentaria</name>
    <dbReference type="NCBI Taxonomy" id="370345"/>
    <lineage>
        <taxon>Eukaryota</taxon>
        <taxon>Metazoa</taxon>
        <taxon>Spiralia</taxon>
        <taxon>Lophotrochozoa</taxon>
        <taxon>Mollusca</taxon>
        <taxon>Gastropoda</taxon>
        <taxon>Caenogastropoda</taxon>
        <taxon>Sorbeoconcha</taxon>
        <taxon>Cerithioidea</taxon>
        <taxon>Batillariidae</taxon>
        <taxon>Batillaria</taxon>
    </lineage>
</organism>
<evidence type="ECO:0000313" key="3">
    <source>
        <dbReference type="Proteomes" id="UP001519460"/>
    </source>
</evidence>
<name>A0ABD0KDM3_9CAEN</name>
<comment type="caution">
    <text evidence="2">The sequence shown here is derived from an EMBL/GenBank/DDBJ whole genome shotgun (WGS) entry which is preliminary data.</text>
</comment>
<protein>
    <submittedName>
        <fullName evidence="2">Uncharacterized protein</fullName>
    </submittedName>
</protein>
<gene>
    <name evidence="2" type="ORF">BaRGS_00023616</name>
</gene>
<reference evidence="2 3" key="1">
    <citation type="journal article" date="2023" name="Sci. Data">
        <title>Genome assembly of the Korean intertidal mud-creeper Batillaria attramentaria.</title>
        <authorList>
            <person name="Patra A.K."/>
            <person name="Ho P.T."/>
            <person name="Jun S."/>
            <person name="Lee S.J."/>
            <person name="Kim Y."/>
            <person name="Won Y.J."/>
        </authorList>
    </citation>
    <scope>NUCLEOTIDE SEQUENCE [LARGE SCALE GENOMIC DNA]</scope>
    <source>
        <strain evidence="2">Wonlab-2016</strain>
    </source>
</reference>
<keyword evidence="3" id="KW-1185">Reference proteome</keyword>
<proteinExistence type="predicted"/>
<dbReference type="EMBL" id="JACVVK020000198">
    <property type="protein sequence ID" value="KAK7485206.1"/>
    <property type="molecule type" value="Genomic_DNA"/>
</dbReference>
<sequence>MENDQAIKDMERRHQAELQALQRANTMTKVNAEREKANLLQFFEKMQRRDNIQMGEILKTQELLFQYISGEKSDKPRHELHQAFGVTMFTSNVNDEAGKSETRAKCGLTDPNENSSIKENPEEDMIANRRPGFVKAAISLFEKI</sequence>